<evidence type="ECO:0008006" key="6">
    <source>
        <dbReference type="Google" id="ProtNLM"/>
    </source>
</evidence>
<sequence>MHALPPTQSRAARYAFMLGLGMLIGLVATVMVVNALQARRDPVPDSLMQVMAYQLRALQPNASTACAPAQQQRRLQSLRLLAEDIEPAFAEIGEDRRFGEHAQALRAALDQAQRVPLADCKAIVRVHGRISDACEACHRDFR</sequence>
<dbReference type="Proteomes" id="UP000239710">
    <property type="component" value="Unassembled WGS sequence"/>
</dbReference>
<dbReference type="InterPro" id="IPR002321">
    <property type="entry name" value="Cyt_c_II"/>
</dbReference>
<dbReference type="OrthoDB" id="5984407at2"/>
<dbReference type="EMBL" id="FLTX01000039">
    <property type="protein sequence ID" value="SBV51728.1"/>
    <property type="molecule type" value="Genomic_DNA"/>
</dbReference>
<dbReference type="SUPFAM" id="SSF47175">
    <property type="entry name" value="Cytochromes"/>
    <property type="match status" value="1"/>
</dbReference>
<accession>A0A1C3NN19</accession>
<evidence type="ECO:0000313" key="3">
    <source>
        <dbReference type="EMBL" id="SBV51728.1"/>
    </source>
</evidence>
<dbReference type="GO" id="GO:0022900">
    <property type="term" value="P:electron transport chain"/>
    <property type="evidence" value="ECO:0007669"/>
    <property type="project" value="InterPro"/>
</dbReference>
<dbReference type="InterPro" id="IPR010980">
    <property type="entry name" value="Cyt_c/b562"/>
</dbReference>
<keyword evidence="1" id="KW-0812">Transmembrane</keyword>
<dbReference type="EMBL" id="MDCE01000014">
    <property type="protein sequence ID" value="PPV06577.1"/>
    <property type="molecule type" value="Genomic_DNA"/>
</dbReference>
<dbReference type="GO" id="GO:0005506">
    <property type="term" value="F:iron ion binding"/>
    <property type="evidence" value="ECO:0007669"/>
    <property type="project" value="InterPro"/>
</dbReference>
<dbReference type="STRING" id="56449.XBLMG947_2518"/>
<dbReference type="GO" id="GO:0020037">
    <property type="term" value="F:heme binding"/>
    <property type="evidence" value="ECO:0007669"/>
    <property type="project" value="InterPro"/>
</dbReference>
<dbReference type="PROSITE" id="PS51009">
    <property type="entry name" value="CYTCII"/>
    <property type="match status" value="1"/>
</dbReference>
<organism evidence="3 4">
    <name type="scientific">Xanthomonas bromi</name>
    <dbReference type="NCBI Taxonomy" id="56449"/>
    <lineage>
        <taxon>Bacteria</taxon>
        <taxon>Pseudomonadati</taxon>
        <taxon>Pseudomonadota</taxon>
        <taxon>Gammaproteobacteria</taxon>
        <taxon>Lysobacterales</taxon>
        <taxon>Lysobacteraceae</taxon>
        <taxon>Xanthomonas</taxon>
    </lineage>
</organism>
<dbReference type="GO" id="GO:0009055">
    <property type="term" value="F:electron transfer activity"/>
    <property type="evidence" value="ECO:0007669"/>
    <property type="project" value="InterPro"/>
</dbReference>
<protein>
    <recommendedName>
        <fullName evidence="6">Cytochrome C</fullName>
    </recommendedName>
</protein>
<reference evidence="2 5" key="2">
    <citation type="submission" date="2016-08" db="EMBL/GenBank/DDBJ databases">
        <title>Evolution of the type three secretion system and type three effector repertoires in Xanthomonas.</title>
        <authorList>
            <person name="Merda D."/>
            <person name="Briand M."/>
            <person name="Bosis E."/>
            <person name="Rousseau C."/>
            <person name="Portier P."/>
            <person name="Jacques M.-A."/>
            <person name="Fischer-Le Saux M."/>
        </authorList>
    </citation>
    <scope>NUCLEOTIDE SEQUENCE [LARGE SCALE GENOMIC DNA]</scope>
    <source>
        <strain evidence="2 5">CFBP1976</strain>
    </source>
</reference>
<proteinExistence type="predicted"/>
<feature type="transmembrane region" description="Helical" evidence="1">
    <location>
        <begin position="14"/>
        <end position="36"/>
    </location>
</feature>
<reference evidence="3 4" key="1">
    <citation type="submission" date="2016-06" db="EMBL/GenBank/DDBJ databases">
        <authorList>
            <person name="Kjaerup R.B."/>
            <person name="Dalgaard T.S."/>
            <person name="Juul-Madsen H.R."/>
        </authorList>
    </citation>
    <scope>NUCLEOTIDE SEQUENCE [LARGE SCALE GENOMIC DNA]</scope>
    <source>
        <strain evidence="3">LMG947</strain>
    </source>
</reference>
<keyword evidence="1" id="KW-0472">Membrane</keyword>
<evidence type="ECO:0000313" key="2">
    <source>
        <dbReference type="EMBL" id="PPV06577.1"/>
    </source>
</evidence>
<dbReference type="AlphaFoldDB" id="A0A1C3NN19"/>
<evidence type="ECO:0000313" key="4">
    <source>
        <dbReference type="Proteomes" id="UP000092503"/>
    </source>
</evidence>
<evidence type="ECO:0000256" key="1">
    <source>
        <dbReference type="SAM" id="Phobius"/>
    </source>
</evidence>
<name>A0A1C3NN19_9XANT</name>
<dbReference type="Gene3D" id="1.20.120.10">
    <property type="entry name" value="Cytochrome c/b562"/>
    <property type="match status" value="1"/>
</dbReference>
<evidence type="ECO:0000313" key="5">
    <source>
        <dbReference type="Proteomes" id="UP000239710"/>
    </source>
</evidence>
<keyword evidence="5" id="KW-1185">Reference proteome</keyword>
<gene>
    <name evidence="3" type="ORF">XBLMG947_2518</name>
    <name evidence="2" type="ORF">XbrCFBP1976_11200</name>
</gene>
<dbReference type="RefSeq" id="WP_065469012.1">
    <property type="nucleotide sequence ID" value="NZ_FLTX01000039.1"/>
</dbReference>
<dbReference type="Proteomes" id="UP000092503">
    <property type="component" value="Unassembled WGS sequence"/>
</dbReference>
<keyword evidence="1" id="KW-1133">Transmembrane helix</keyword>